<dbReference type="Pfam" id="PF01397">
    <property type="entry name" value="Terpene_synth"/>
    <property type="match status" value="1"/>
</dbReference>
<proteinExistence type="predicted"/>
<dbReference type="GO" id="GO:0010333">
    <property type="term" value="F:terpene synthase activity"/>
    <property type="evidence" value="ECO:0007669"/>
    <property type="project" value="InterPro"/>
</dbReference>
<accession>A0A3L6RH97</accession>
<dbReference type="InterPro" id="IPR001906">
    <property type="entry name" value="Terpene_synth_N"/>
</dbReference>
<dbReference type="PANTHER" id="PTHR31225:SF63">
    <property type="entry name" value="BETA-SELINENE SYNTHASE"/>
    <property type="match status" value="1"/>
</dbReference>
<dbReference type="AlphaFoldDB" id="A0A3L6RH97"/>
<sequence>MAASKATVNQQIAGGTTVAPAAIAGGSPFEPCVWGDFFRSEEWMRERADELKGKVRQMFGADRATSVAGMVNLVDELERLGVDDHFREEINAALSRIHSEELDAGMSTNLHVVALRFCLLRQHGFWVSTDVLDRFRDETGSFREDLKSDPRGLLSLYNAAHMSVPGEATLDDAIAFARRHLEAAIGKLGSPMARQVSRALEIPRPRFMRRLETMRYIFEYEQEEAHDATLLELARLDFNLLRALHLEELRTLSLCWRDLYSDVKLTYARDRIVESYFYNFGAFHEEENSRIRIIVPKVFVLIGLMDDTYDVRATMEECQMLDETIQSMYVIIICGWNESAASFLPEYLRVLYIKTPSNFNEIEDTMEPCEKYRMAYIKKQFKSQLKYYLQETKWFNENHVPGFKEHVDVTLMSTGVPFLFFVALMAAGQVVSKEAFEWAFGVPDMVRASGEMGRFLNDIASYKRRKNMKDVASTVECYMKEHGATGEEAVAAIGAMVEQAWRRINRAYMEMDRAVEPAARWLLDMTRMLEIYYLHGRDGLTYGRDIKDLVAFLFLEQAPL</sequence>
<dbReference type="GO" id="GO:0000287">
    <property type="term" value="F:magnesium ion binding"/>
    <property type="evidence" value="ECO:0007669"/>
    <property type="project" value="InterPro"/>
</dbReference>
<dbReference type="Gene3D" id="1.10.600.10">
    <property type="entry name" value="Farnesyl Diphosphate Synthase"/>
    <property type="match status" value="1"/>
</dbReference>
<reference evidence="7" key="1">
    <citation type="journal article" date="2019" name="Nat. Commun.">
        <title>The genome of broomcorn millet.</title>
        <authorList>
            <person name="Zou C."/>
            <person name="Miki D."/>
            <person name="Li D."/>
            <person name="Tang Q."/>
            <person name="Xiao L."/>
            <person name="Rajput S."/>
            <person name="Deng P."/>
            <person name="Jia W."/>
            <person name="Huang R."/>
            <person name="Zhang M."/>
            <person name="Sun Y."/>
            <person name="Hu J."/>
            <person name="Fu X."/>
            <person name="Schnable P.S."/>
            <person name="Li F."/>
            <person name="Zhang H."/>
            <person name="Feng B."/>
            <person name="Zhu X."/>
            <person name="Liu R."/>
            <person name="Schnable J.C."/>
            <person name="Zhu J.-K."/>
            <person name="Zhang H."/>
        </authorList>
    </citation>
    <scope>NUCLEOTIDE SEQUENCE [LARGE SCALE GENOMIC DNA]</scope>
</reference>
<evidence type="ECO:0000256" key="2">
    <source>
        <dbReference type="ARBA" id="ARBA00001946"/>
    </source>
</evidence>
<dbReference type="SFLD" id="SFLDG01019">
    <property type="entry name" value="Terpene_Cyclase_Like_1_C_Termi"/>
    <property type="match status" value="1"/>
</dbReference>
<organism evidence="6 7">
    <name type="scientific">Panicum miliaceum</name>
    <name type="common">Proso millet</name>
    <name type="synonym">Broomcorn millet</name>
    <dbReference type="NCBI Taxonomy" id="4540"/>
    <lineage>
        <taxon>Eukaryota</taxon>
        <taxon>Viridiplantae</taxon>
        <taxon>Streptophyta</taxon>
        <taxon>Embryophyta</taxon>
        <taxon>Tracheophyta</taxon>
        <taxon>Spermatophyta</taxon>
        <taxon>Magnoliopsida</taxon>
        <taxon>Liliopsida</taxon>
        <taxon>Poales</taxon>
        <taxon>Poaceae</taxon>
        <taxon>PACMAD clade</taxon>
        <taxon>Panicoideae</taxon>
        <taxon>Panicodae</taxon>
        <taxon>Paniceae</taxon>
        <taxon>Panicinae</taxon>
        <taxon>Panicum</taxon>
        <taxon>Panicum sect. Panicum</taxon>
    </lineage>
</organism>
<evidence type="ECO:0000259" key="4">
    <source>
        <dbReference type="Pfam" id="PF01397"/>
    </source>
</evidence>
<dbReference type="OrthoDB" id="1877784at2759"/>
<keyword evidence="3" id="KW-0479">Metal-binding</keyword>
<protein>
    <submittedName>
        <fullName evidence="6">(S)-beta-bisabolene synthase-like</fullName>
    </submittedName>
</protein>
<dbReference type="SUPFAM" id="SSF48239">
    <property type="entry name" value="Terpenoid cyclases/Protein prenyltransferases"/>
    <property type="match status" value="1"/>
</dbReference>
<dbReference type="CDD" id="cd00684">
    <property type="entry name" value="Terpene_cyclase_plant_C1"/>
    <property type="match status" value="1"/>
</dbReference>
<feature type="domain" description="Terpene synthase metal-binding" evidence="5">
    <location>
        <begin position="258"/>
        <end position="502"/>
    </location>
</feature>
<comment type="caution">
    <text evidence="6">The sequence shown here is derived from an EMBL/GenBank/DDBJ whole genome shotgun (WGS) entry which is preliminary data.</text>
</comment>
<dbReference type="InterPro" id="IPR008949">
    <property type="entry name" value="Isoprenoid_synthase_dom_sf"/>
</dbReference>
<dbReference type="PANTHER" id="PTHR31225">
    <property type="entry name" value="OS04G0344100 PROTEIN-RELATED"/>
    <property type="match status" value="1"/>
</dbReference>
<dbReference type="InterPro" id="IPR044814">
    <property type="entry name" value="Terpene_cyclase_plant_C1"/>
</dbReference>
<comment type="cofactor">
    <cofactor evidence="2">
        <name>Mg(2+)</name>
        <dbReference type="ChEBI" id="CHEBI:18420"/>
    </cofactor>
</comment>
<gene>
    <name evidence="6" type="ORF">C2845_PM13G14500</name>
</gene>
<dbReference type="Gene3D" id="1.50.10.130">
    <property type="entry name" value="Terpene synthase, N-terminal domain"/>
    <property type="match status" value="1"/>
</dbReference>
<dbReference type="InterPro" id="IPR008930">
    <property type="entry name" value="Terpenoid_cyclase/PrenylTrfase"/>
</dbReference>
<keyword evidence="7" id="KW-1185">Reference proteome</keyword>
<evidence type="ECO:0000256" key="3">
    <source>
        <dbReference type="ARBA" id="ARBA00022723"/>
    </source>
</evidence>
<evidence type="ECO:0000313" key="7">
    <source>
        <dbReference type="Proteomes" id="UP000275267"/>
    </source>
</evidence>
<evidence type="ECO:0000256" key="1">
    <source>
        <dbReference type="ARBA" id="ARBA00001936"/>
    </source>
</evidence>
<name>A0A3L6RH97_PANMI</name>
<dbReference type="SFLD" id="SFLDS00005">
    <property type="entry name" value="Isoprenoid_Synthase_Type_I"/>
    <property type="match status" value="1"/>
</dbReference>
<dbReference type="Proteomes" id="UP000275267">
    <property type="component" value="Unassembled WGS sequence"/>
</dbReference>
<dbReference type="GO" id="GO:0016102">
    <property type="term" value="P:diterpenoid biosynthetic process"/>
    <property type="evidence" value="ECO:0007669"/>
    <property type="project" value="InterPro"/>
</dbReference>
<dbReference type="InterPro" id="IPR005630">
    <property type="entry name" value="Terpene_synthase_metal-bd"/>
</dbReference>
<dbReference type="EMBL" id="PQIB02000008">
    <property type="protein sequence ID" value="RLN03462.1"/>
    <property type="molecule type" value="Genomic_DNA"/>
</dbReference>
<evidence type="ECO:0000259" key="5">
    <source>
        <dbReference type="Pfam" id="PF03936"/>
    </source>
</evidence>
<evidence type="ECO:0000313" key="6">
    <source>
        <dbReference type="EMBL" id="RLN03462.1"/>
    </source>
</evidence>
<dbReference type="InterPro" id="IPR036965">
    <property type="entry name" value="Terpene_synth_N_sf"/>
</dbReference>
<dbReference type="InterPro" id="IPR050148">
    <property type="entry name" value="Terpene_synthase-like"/>
</dbReference>
<feature type="domain" description="Terpene synthase N-terminal" evidence="4">
    <location>
        <begin position="39"/>
        <end position="200"/>
    </location>
</feature>
<dbReference type="InterPro" id="IPR034741">
    <property type="entry name" value="Terpene_cyclase-like_1_C"/>
</dbReference>
<dbReference type="SUPFAM" id="SSF48576">
    <property type="entry name" value="Terpenoid synthases"/>
    <property type="match status" value="1"/>
</dbReference>
<comment type="cofactor">
    <cofactor evidence="1">
        <name>Mn(2+)</name>
        <dbReference type="ChEBI" id="CHEBI:29035"/>
    </cofactor>
</comment>
<dbReference type="STRING" id="4540.A0A3L6RH97"/>
<dbReference type="Pfam" id="PF03936">
    <property type="entry name" value="Terpene_synth_C"/>
    <property type="match status" value="1"/>
</dbReference>